<feature type="transmembrane region" description="Helical" evidence="1">
    <location>
        <begin position="76"/>
        <end position="97"/>
    </location>
</feature>
<keyword evidence="3" id="KW-1185">Reference proteome</keyword>
<sequence>MSVFEQINQTSSQAVDKGEEFLKKSHEYYRLKIFQQLTSSVSLLVKAVVVGAFILVGLLFLAISAAIGIGKALGSVSLGYLIVGAIFILISVLFYMFRSKINNKVIASLSKTFFD</sequence>
<dbReference type="RefSeq" id="WP_027880614.1">
    <property type="nucleotide sequence ID" value="NZ_JACHWV010000009.1"/>
</dbReference>
<protein>
    <recommendedName>
        <fullName evidence="4">Competence protein</fullName>
    </recommendedName>
</protein>
<proteinExistence type="predicted"/>
<organism evidence="2 3">
    <name type="scientific">Mesoflavibacter zeaxanthinifaciens subsp. sabulilitoris</name>
    <dbReference type="NCBI Taxonomy" id="1520893"/>
    <lineage>
        <taxon>Bacteria</taxon>
        <taxon>Pseudomonadati</taxon>
        <taxon>Bacteroidota</taxon>
        <taxon>Flavobacteriia</taxon>
        <taxon>Flavobacteriales</taxon>
        <taxon>Flavobacteriaceae</taxon>
        <taxon>Mesoflavibacter</taxon>
    </lineage>
</organism>
<dbReference type="AlphaFoldDB" id="A0A2T1NPR4"/>
<accession>A0A2T1NPR4</accession>
<keyword evidence="1" id="KW-1133">Transmembrane helix</keyword>
<gene>
    <name evidence="2" type="ORF">C7H61_00460</name>
</gene>
<keyword evidence="1" id="KW-0472">Membrane</keyword>
<reference evidence="2 3" key="1">
    <citation type="submission" date="2018-03" db="EMBL/GenBank/DDBJ databases">
        <title>Mesoflavibacter sp. HG37 and Mesoflavibacter sp. HG96 sp.nov., two marine bacteria isolated from seawater of Western Pacific Ocean.</title>
        <authorList>
            <person name="Cheng H."/>
            <person name="Wu Y.-H."/>
            <person name="Guo L.-L."/>
            <person name="Xu X.-W."/>
        </authorList>
    </citation>
    <scope>NUCLEOTIDE SEQUENCE [LARGE SCALE GENOMIC DNA]</scope>
    <source>
        <strain evidence="2 3">KCTC 42117</strain>
    </source>
</reference>
<name>A0A2T1NPR4_9FLAO</name>
<dbReference type="Proteomes" id="UP000238430">
    <property type="component" value="Unassembled WGS sequence"/>
</dbReference>
<comment type="caution">
    <text evidence="2">The sequence shown here is derived from an EMBL/GenBank/DDBJ whole genome shotgun (WGS) entry which is preliminary data.</text>
</comment>
<evidence type="ECO:0000313" key="2">
    <source>
        <dbReference type="EMBL" id="PSG94870.1"/>
    </source>
</evidence>
<feature type="transmembrane region" description="Helical" evidence="1">
    <location>
        <begin position="43"/>
        <end position="70"/>
    </location>
</feature>
<keyword evidence="1" id="KW-0812">Transmembrane</keyword>
<evidence type="ECO:0000313" key="3">
    <source>
        <dbReference type="Proteomes" id="UP000238430"/>
    </source>
</evidence>
<evidence type="ECO:0000256" key="1">
    <source>
        <dbReference type="SAM" id="Phobius"/>
    </source>
</evidence>
<evidence type="ECO:0008006" key="4">
    <source>
        <dbReference type="Google" id="ProtNLM"/>
    </source>
</evidence>
<dbReference type="EMBL" id="PXOT01000009">
    <property type="protein sequence ID" value="PSG94870.1"/>
    <property type="molecule type" value="Genomic_DNA"/>
</dbReference>
<dbReference type="OrthoDB" id="1202744at2"/>